<evidence type="ECO:0008006" key="4">
    <source>
        <dbReference type="Google" id="ProtNLM"/>
    </source>
</evidence>
<keyword evidence="1" id="KW-0812">Transmembrane</keyword>
<comment type="caution">
    <text evidence="2">The sequence shown here is derived from an EMBL/GenBank/DDBJ whole genome shotgun (WGS) entry which is preliminary data.</text>
</comment>
<reference evidence="2 3" key="1">
    <citation type="submission" date="2019-09" db="EMBL/GenBank/DDBJ databases">
        <title>Chitinophaga ginsengihumi sp. nov., isolated from soil of ginseng rhizosphere.</title>
        <authorList>
            <person name="Lee J."/>
        </authorList>
    </citation>
    <scope>NUCLEOTIDE SEQUENCE [LARGE SCALE GENOMIC DNA]</scope>
    <source>
        <strain evidence="2 3">BN140078</strain>
    </source>
</reference>
<dbReference type="AlphaFoldDB" id="A0A5B2VGU2"/>
<feature type="transmembrane region" description="Helical" evidence="1">
    <location>
        <begin position="177"/>
        <end position="203"/>
    </location>
</feature>
<feature type="transmembrane region" description="Helical" evidence="1">
    <location>
        <begin position="408"/>
        <end position="430"/>
    </location>
</feature>
<accession>A0A5B2VGU2</accession>
<evidence type="ECO:0000256" key="1">
    <source>
        <dbReference type="SAM" id="Phobius"/>
    </source>
</evidence>
<feature type="transmembrane region" description="Helical" evidence="1">
    <location>
        <begin position="209"/>
        <end position="226"/>
    </location>
</feature>
<keyword evidence="1" id="KW-1133">Transmembrane helix</keyword>
<protein>
    <recommendedName>
        <fullName evidence="4">Dolichyl-phosphate-mannose-protein mannosyltransferase</fullName>
    </recommendedName>
</protein>
<proteinExistence type="predicted"/>
<feature type="transmembrane region" description="Helical" evidence="1">
    <location>
        <begin position="442"/>
        <end position="463"/>
    </location>
</feature>
<sequence>MLTERNIAHKSFLIWLRQDMENRMLVKFSMLLVIAQFILFKTLYPYPNFMPPDSISYIVAALDNQSINMWAIGYSKFLRLVSSFTSSHFALISFQYILLQAAVLYFLFTIKYLVFIGKWTFRIIIGCSVLNPLLPHVSNLVSSDALFAGLSLIWFTQLLTILYLPTRRLLLFHSLTLLLAFIVRYNALFYPLISISVILLAPLCVRGKLVNIGLIVLLLGGFIWHTKYHYYTETGTNQYSAFGGWQIAANALYGYAHAIPDAPEMVPLKFRPLHVLVNRHMDSIRDLVVRPDREVAIYYLWDEQSPLVTYLHSQTAADSSLPYFERWAKVAPLYAEYGWYLILKHPFGFMRYYLWPNLIKYYVPPAKFLSVYNLRMETVDPIVVRWFELKSNKVSTYYKDKRILVTEYCSIFWALANIFVVLGFAAFIYLSGFCKSVFSGKGFLWLFLVVWMSNLFFGVIAAPIELRYQLFPMIITIVFVILIIQYIAKISLSVSKEE</sequence>
<feature type="transmembrane region" description="Helical" evidence="1">
    <location>
        <begin position="470"/>
        <end position="488"/>
    </location>
</feature>
<feature type="transmembrane region" description="Helical" evidence="1">
    <location>
        <begin position="88"/>
        <end position="108"/>
    </location>
</feature>
<feature type="transmembrane region" description="Helical" evidence="1">
    <location>
        <begin position="24"/>
        <end position="44"/>
    </location>
</feature>
<feature type="transmembrane region" description="Helical" evidence="1">
    <location>
        <begin position="115"/>
        <end position="134"/>
    </location>
</feature>
<dbReference type="Proteomes" id="UP000324611">
    <property type="component" value="Unassembled WGS sequence"/>
</dbReference>
<evidence type="ECO:0000313" key="2">
    <source>
        <dbReference type="EMBL" id="KAA2238793.1"/>
    </source>
</evidence>
<gene>
    <name evidence="2" type="ORF">F0L74_21495</name>
</gene>
<name>A0A5B2VGU2_9BACT</name>
<reference evidence="2 3" key="2">
    <citation type="submission" date="2019-09" db="EMBL/GenBank/DDBJ databases">
        <authorList>
            <person name="Jin C."/>
        </authorList>
    </citation>
    <scope>NUCLEOTIDE SEQUENCE [LARGE SCALE GENOMIC DNA]</scope>
    <source>
        <strain evidence="2 3">BN140078</strain>
    </source>
</reference>
<feature type="transmembrane region" description="Helical" evidence="1">
    <location>
        <begin position="146"/>
        <end position="165"/>
    </location>
</feature>
<dbReference type="RefSeq" id="WP_149839972.1">
    <property type="nucleotide sequence ID" value="NZ_VUOC01000004.1"/>
</dbReference>
<dbReference type="EMBL" id="VUOC01000004">
    <property type="protein sequence ID" value="KAA2238793.1"/>
    <property type="molecule type" value="Genomic_DNA"/>
</dbReference>
<keyword evidence="1" id="KW-0472">Membrane</keyword>
<organism evidence="2 3">
    <name type="scientific">Chitinophaga agrisoli</name>
    <dbReference type="NCBI Taxonomy" id="2607653"/>
    <lineage>
        <taxon>Bacteria</taxon>
        <taxon>Pseudomonadati</taxon>
        <taxon>Bacteroidota</taxon>
        <taxon>Chitinophagia</taxon>
        <taxon>Chitinophagales</taxon>
        <taxon>Chitinophagaceae</taxon>
        <taxon>Chitinophaga</taxon>
    </lineage>
</organism>
<keyword evidence="3" id="KW-1185">Reference proteome</keyword>
<evidence type="ECO:0000313" key="3">
    <source>
        <dbReference type="Proteomes" id="UP000324611"/>
    </source>
</evidence>